<feature type="transmembrane region" description="Helical" evidence="2">
    <location>
        <begin position="87"/>
        <end position="105"/>
    </location>
</feature>
<feature type="region of interest" description="Disordered" evidence="1">
    <location>
        <begin position="136"/>
        <end position="177"/>
    </location>
</feature>
<keyword evidence="2" id="KW-1133">Transmembrane helix</keyword>
<feature type="compositionally biased region" description="Pro residues" evidence="1">
    <location>
        <begin position="151"/>
        <end position="160"/>
    </location>
</feature>
<dbReference type="AlphaFoldDB" id="A0A1M5GBQ9"/>
<dbReference type="Proteomes" id="UP000190675">
    <property type="component" value="Chromosome I"/>
</dbReference>
<accession>A0A1M5GBQ9</accession>
<evidence type="ECO:0000256" key="2">
    <source>
        <dbReference type="SAM" id="Phobius"/>
    </source>
</evidence>
<organism evidence="3 4">
    <name type="scientific">Bradyrhizobium erythrophlei</name>
    <dbReference type="NCBI Taxonomy" id="1437360"/>
    <lineage>
        <taxon>Bacteria</taxon>
        <taxon>Pseudomonadati</taxon>
        <taxon>Pseudomonadota</taxon>
        <taxon>Alphaproteobacteria</taxon>
        <taxon>Hyphomicrobiales</taxon>
        <taxon>Nitrobacteraceae</taxon>
        <taxon>Bradyrhizobium</taxon>
    </lineage>
</organism>
<dbReference type="EMBL" id="LT670818">
    <property type="protein sequence ID" value="SHG01187.1"/>
    <property type="molecule type" value="Genomic_DNA"/>
</dbReference>
<proteinExistence type="predicted"/>
<feature type="region of interest" description="Disordered" evidence="1">
    <location>
        <begin position="208"/>
        <end position="308"/>
    </location>
</feature>
<feature type="compositionally biased region" description="Basic and acidic residues" evidence="1">
    <location>
        <begin position="214"/>
        <end position="228"/>
    </location>
</feature>
<evidence type="ECO:0000313" key="4">
    <source>
        <dbReference type="Proteomes" id="UP000190675"/>
    </source>
</evidence>
<protein>
    <submittedName>
        <fullName evidence="3">Uncharacterized protein</fullName>
    </submittedName>
</protein>
<gene>
    <name evidence="3" type="ORF">SAMN05444169_0045</name>
</gene>
<feature type="region of interest" description="Disordered" evidence="1">
    <location>
        <begin position="41"/>
        <end position="75"/>
    </location>
</feature>
<dbReference type="RefSeq" id="WP_079563869.1">
    <property type="nucleotide sequence ID" value="NZ_LT670818.1"/>
</dbReference>
<feature type="compositionally biased region" description="Low complexity" evidence="1">
    <location>
        <begin position="229"/>
        <end position="240"/>
    </location>
</feature>
<reference evidence="3 4" key="1">
    <citation type="submission" date="2016-11" db="EMBL/GenBank/DDBJ databases">
        <authorList>
            <person name="Jaros S."/>
            <person name="Januszkiewicz K."/>
            <person name="Wedrychowicz H."/>
        </authorList>
    </citation>
    <scope>NUCLEOTIDE SEQUENCE [LARGE SCALE GENOMIC DNA]</scope>
    <source>
        <strain evidence="3 4">GAS242</strain>
    </source>
</reference>
<feature type="compositionally biased region" description="Pro residues" evidence="1">
    <location>
        <begin position="252"/>
        <end position="277"/>
    </location>
</feature>
<sequence length="308" mass="32206">MQSTQNQKLNDDPHDVLVVAPDVALVVPTEEELSRLARTMRQPSNSQIRPGSDVHAGATVPPVDTTFRPSAVSDGGGRGRAARAFKAALLLAVGAWAAAFAWQAYGEEAKSTIAPWVPQRVLALILSLEKPALAEQPTPPAVEAATADPTPAQPAPPAPATPEATAPTAAAPSADPAEQIRSMARDLASAGQQIEQLKASIEDLKAGQQQMSRELAKASEAKASEAKPSEPNLRPRLAALPPRPAATRVRRPMPPLPPPPQAAAYPALPPPAAPPYAPRQVEPLPQATTQTLGDPELAAVPRPPMPVR</sequence>
<evidence type="ECO:0000313" key="3">
    <source>
        <dbReference type="EMBL" id="SHG01187.1"/>
    </source>
</evidence>
<evidence type="ECO:0000256" key="1">
    <source>
        <dbReference type="SAM" id="MobiDB-lite"/>
    </source>
</evidence>
<dbReference type="OrthoDB" id="8255077at2"/>
<keyword evidence="2" id="KW-0472">Membrane</keyword>
<feature type="compositionally biased region" description="Low complexity" evidence="1">
    <location>
        <begin position="161"/>
        <end position="177"/>
    </location>
</feature>
<keyword evidence="2" id="KW-0812">Transmembrane</keyword>
<name>A0A1M5GBQ9_9BRAD</name>